<name>A0ABV7ILC8_9SPHN</name>
<evidence type="ECO:0000313" key="2">
    <source>
        <dbReference type="EMBL" id="MFC3172807.1"/>
    </source>
</evidence>
<gene>
    <name evidence="2" type="ORF">ACFOD9_00930</name>
</gene>
<comment type="caution">
    <text evidence="2">The sequence shown here is derived from an EMBL/GenBank/DDBJ whole genome shotgun (WGS) entry which is preliminary data.</text>
</comment>
<proteinExistence type="predicted"/>
<sequence length="408" mass="44825">MTTPATNRPATIDSRPTGPLAGIRILDMTSVVNGAYATSLLADQGAEVIKVEDPARAGAAGGDVMRQTGIQPEGVENMGVIFLGINRNKRSVVLNLRNPDDLAALKRLIATCDAFVASVRYEGLKRLGLSYEDVRELKPDIVYAHAAGFGAEGPYAGDPAYDDLIQAATGLADVLPRTNPGMEPHLLPTLAADKVSGLFMSQALTAALLHRARTGEGQFVEVPMFECITAFTMVEHLYNHTYDPPTGDYGYPRVINPYRKPFKTRDGYIGLLPYNDTQWRQFFETAGYGPEFAEDPRFADFAARNQNIQELYALVEKAAATKTTQEWLDLLRPMSIPVMKMNRLEDLESDPHLAAVGMFRRYEHPDVGGYNMLKPPVKFSRTPANIYRHAPGLGEHNAEVLAEAEPAE</sequence>
<dbReference type="PANTHER" id="PTHR48207">
    <property type="entry name" value="SUCCINATE--HYDROXYMETHYLGLUTARATE COA-TRANSFERASE"/>
    <property type="match status" value="1"/>
</dbReference>
<protein>
    <submittedName>
        <fullName evidence="2">CaiB/BaiF CoA transferase family protein</fullName>
    </submittedName>
</protein>
<dbReference type="Gene3D" id="3.30.1540.10">
    <property type="entry name" value="formyl-coa transferase, domain 3"/>
    <property type="match status" value="1"/>
</dbReference>
<keyword evidence="1 2" id="KW-0808">Transferase</keyword>
<dbReference type="InterPro" id="IPR023606">
    <property type="entry name" value="CoA-Trfase_III_dom_1_sf"/>
</dbReference>
<dbReference type="GO" id="GO:0016740">
    <property type="term" value="F:transferase activity"/>
    <property type="evidence" value="ECO:0007669"/>
    <property type="project" value="UniProtKB-KW"/>
</dbReference>
<dbReference type="InterPro" id="IPR044855">
    <property type="entry name" value="CoA-Trfase_III_dom3_sf"/>
</dbReference>
<organism evidence="2 3">
    <name type="scientific">Novosphingobium bradum</name>
    <dbReference type="NCBI Taxonomy" id="1737444"/>
    <lineage>
        <taxon>Bacteria</taxon>
        <taxon>Pseudomonadati</taxon>
        <taxon>Pseudomonadota</taxon>
        <taxon>Alphaproteobacteria</taxon>
        <taxon>Sphingomonadales</taxon>
        <taxon>Sphingomonadaceae</taxon>
        <taxon>Novosphingobium</taxon>
    </lineage>
</organism>
<evidence type="ECO:0000256" key="1">
    <source>
        <dbReference type="ARBA" id="ARBA00022679"/>
    </source>
</evidence>
<dbReference type="RefSeq" id="WP_379508204.1">
    <property type="nucleotide sequence ID" value="NZ_JBHRTQ010000001.1"/>
</dbReference>
<dbReference type="SUPFAM" id="SSF89796">
    <property type="entry name" value="CoA-transferase family III (CaiB/BaiF)"/>
    <property type="match status" value="1"/>
</dbReference>
<dbReference type="InterPro" id="IPR003673">
    <property type="entry name" value="CoA-Trfase_fam_III"/>
</dbReference>
<accession>A0ABV7ILC8</accession>
<dbReference type="InterPro" id="IPR050483">
    <property type="entry name" value="CoA-transferase_III_domain"/>
</dbReference>
<dbReference type="Proteomes" id="UP001595604">
    <property type="component" value="Unassembled WGS sequence"/>
</dbReference>
<evidence type="ECO:0000313" key="3">
    <source>
        <dbReference type="Proteomes" id="UP001595604"/>
    </source>
</evidence>
<keyword evidence="3" id="KW-1185">Reference proteome</keyword>
<dbReference type="Pfam" id="PF02515">
    <property type="entry name" value="CoA_transf_3"/>
    <property type="match status" value="1"/>
</dbReference>
<dbReference type="Gene3D" id="3.40.50.10540">
    <property type="entry name" value="Crotonobetainyl-coa:carnitine coa-transferase, domain 1"/>
    <property type="match status" value="1"/>
</dbReference>
<dbReference type="EMBL" id="JBHRTQ010000001">
    <property type="protein sequence ID" value="MFC3172807.1"/>
    <property type="molecule type" value="Genomic_DNA"/>
</dbReference>
<reference evidence="3" key="1">
    <citation type="journal article" date="2019" name="Int. J. Syst. Evol. Microbiol.">
        <title>The Global Catalogue of Microorganisms (GCM) 10K type strain sequencing project: providing services to taxonomists for standard genome sequencing and annotation.</title>
        <authorList>
            <consortium name="The Broad Institute Genomics Platform"/>
            <consortium name="The Broad Institute Genome Sequencing Center for Infectious Disease"/>
            <person name="Wu L."/>
            <person name="Ma J."/>
        </authorList>
    </citation>
    <scope>NUCLEOTIDE SEQUENCE [LARGE SCALE GENOMIC DNA]</scope>
    <source>
        <strain evidence="3">KCTC 42984</strain>
    </source>
</reference>
<dbReference type="PANTHER" id="PTHR48207:SF4">
    <property type="entry name" value="BLL6097 PROTEIN"/>
    <property type="match status" value="1"/>
</dbReference>